<accession>A0A226DTB6</accession>
<dbReference type="GO" id="GO:0022857">
    <property type="term" value="F:transmembrane transporter activity"/>
    <property type="evidence" value="ECO:0007669"/>
    <property type="project" value="InterPro"/>
</dbReference>
<feature type="region of interest" description="Disordered" evidence="5">
    <location>
        <begin position="477"/>
        <end position="498"/>
    </location>
</feature>
<proteinExistence type="predicted"/>
<evidence type="ECO:0000256" key="3">
    <source>
        <dbReference type="ARBA" id="ARBA00022989"/>
    </source>
</evidence>
<comment type="caution">
    <text evidence="7">The sequence shown here is derived from an EMBL/GenBank/DDBJ whole genome shotgun (WGS) entry which is preliminary data.</text>
</comment>
<evidence type="ECO:0000256" key="5">
    <source>
        <dbReference type="SAM" id="MobiDB-lite"/>
    </source>
</evidence>
<protein>
    <submittedName>
        <fullName evidence="7">Proton-coupled folate transporter</fullName>
    </submittedName>
</protein>
<reference evidence="7 8" key="1">
    <citation type="submission" date="2015-12" db="EMBL/GenBank/DDBJ databases">
        <title>The genome of Folsomia candida.</title>
        <authorList>
            <person name="Faddeeva A."/>
            <person name="Derks M.F."/>
            <person name="Anvar Y."/>
            <person name="Smit S."/>
            <person name="Van Straalen N."/>
            <person name="Roelofs D."/>
        </authorList>
    </citation>
    <scope>NUCLEOTIDE SEQUENCE [LARGE SCALE GENOMIC DNA]</scope>
    <source>
        <strain evidence="7 8">VU population</strain>
        <tissue evidence="7">Whole body</tissue>
    </source>
</reference>
<keyword evidence="8" id="KW-1185">Reference proteome</keyword>
<comment type="subcellular location">
    <subcellularLocation>
        <location evidence="1">Membrane</location>
        <topology evidence="1">Multi-pass membrane protein</topology>
    </subcellularLocation>
</comment>
<feature type="transmembrane region" description="Helical" evidence="6">
    <location>
        <begin position="217"/>
        <end position="239"/>
    </location>
</feature>
<keyword evidence="2 6" id="KW-0812">Transmembrane</keyword>
<evidence type="ECO:0000256" key="2">
    <source>
        <dbReference type="ARBA" id="ARBA00022692"/>
    </source>
</evidence>
<feature type="transmembrane region" description="Helical" evidence="6">
    <location>
        <begin position="450"/>
        <end position="470"/>
    </location>
</feature>
<dbReference type="Pfam" id="PF07690">
    <property type="entry name" value="MFS_1"/>
    <property type="match status" value="1"/>
</dbReference>
<dbReference type="Proteomes" id="UP000198287">
    <property type="component" value="Unassembled WGS sequence"/>
</dbReference>
<dbReference type="EMBL" id="LNIX01000011">
    <property type="protein sequence ID" value="OXA48722.1"/>
    <property type="molecule type" value="Genomic_DNA"/>
</dbReference>
<feature type="transmembrane region" description="Helical" evidence="6">
    <location>
        <begin position="21"/>
        <end position="45"/>
    </location>
</feature>
<feature type="transmembrane region" description="Helical" evidence="6">
    <location>
        <begin position="86"/>
        <end position="110"/>
    </location>
</feature>
<dbReference type="GO" id="GO:0016020">
    <property type="term" value="C:membrane"/>
    <property type="evidence" value="ECO:0007669"/>
    <property type="project" value="UniProtKB-SubCell"/>
</dbReference>
<feature type="transmembrane region" description="Helical" evidence="6">
    <location>
        <begin position="149"/>
        <end position="177"/>
    </location>
</feature>
<feature type="transmembrane region" description="Helical" evidence="6">
    <location>
        <begin position="122"/>
        <end position="143"/>
    </location>
</feature>
<dbReference type="PANTHER" id="PTHR23507">
    <property type="entry name" value="ZGC:174356"/>
    <property type="match status" value="1"/>
</dbReference>
<dbReference type="InterPro" id="IPR036259">
    <property type="entry name" value="MFS_trans_sf"/>
</dbReference>
<sequence>MPQSKNMEEGETRRPKSCASFGKGLTVEPAGFLLVLSLVVSHLVFQNVMMETICRVDLGYEAETCKEIINKVNITYKAEEREIQKVVAGVQAVTSVIFSCITVLVVLFIGPWSDANGRKIPLLISVTGMMIMPSMMIVGYLNLGKIRALYMALLAMLPMTLTGGVVVFGMSAGSYICDTTTPKNRTVRMGVFSASVRSGTPIGFVVGGLLMKLQVGIVKSLLISVCLSGCAFLIVLLTVKKGRPEEISVNGGEIAVKNRREESCWRKYNPVSKLIQAFAILFQKRDNPWRFYLLILVHVCYAAPGAEHSMVYLFVRERLQWNISTFGFFSMINWLLSAAGVFLSMYILSKTLKLSDPLVGFVSGISQIGGSTLYAFSTSAAMMYCASALDMMNGTIGVVVRSMLSKLVAANEVGKLFALLGVIDSLLPLVMMPTYAMVYRSTVTTFAGAFFFLSAGITLPAEIIFLYFMLSKEDKKGNENENEETEPTPLDQLQSTVESLNKSVPDLAKMLPVDVLLSREDLTWGGNDSGDDMD</sequence>
<evidence type="ECO:0000313" key="8">
    <source>
        <dbReference type="Proteomes" id="UP000198287"/>
    </source>
</evidence>
<evidence type="ECO:0000256" key="6">
    <source>
        <dbReference type="SAM" id="Phobius"/>
    </source>
</evidence>
<dbReference type="InterPro" id="IPR011701">
    <property type="entry name" value="MFS"/>
</dbReference>
<dbReference type="AlphaFoldDB" id="A0A226DTB6"/>
<dbReference type="OMA" id="WSDKTKK"/>
<organism evidence="7 8">
    <name type="scientific">Folsomia candida</name>
    <name type="common">Springtail</name>
    <dbReference type="NCBI Taxonomy" id="158441"/>
    <lineage>
        <taxon>Eukaryota</taxon>
        <taxon>Metazoa</taxon>
        <taxon>Ecdysozoa</taxon>
        <taxon>Arthropoda</taxon>
        <taxon>Hexapoda</taxon>
        <taxon>Collembola</taxon>
        <taxon>Entomobryomorpha</taxon>
        <taxon>Isotomoidea</taxon>
        <taxon>Isotomidae</taxon>
        <taxon>Proisotominae</taxon>
        <taxon>Folsomia</taxon>
    </lineage>
</organism>
<feature type="transmembrane region" description="Helical" evidence="6">
    <location>
        <begin position="358"/>
        <end position="375"/>
    </location>
</feature>
<feature type="transmembrane region" description="Helical" evidence="6">
    <location>
        <begin position="189"/>
        <end position="211"/>
    </location>
</feature>
<dbReference type="OrthoDB" id="3026777at2759"/>
<feature type="transmembrane region" description="Helical" evidence="6">
    <location>
        <begin position="326"/>
        <end position="346"/>
    </location>
</feature>
<gene>
    <name evidence="7" type="ORF">Fcan01_16204</name>
</gene>
<feature type="transmembrane region" description="Helical" evidence="6">
    <location>
        <begin position="291"/>
        <end position="314"/>
    </location>
</feature>
<keyword evidence="3 6" id="KW-1133">Transmembrane helix</keyword>
<evidence type="ECO:0000256" key="4">
    <source>
        <dbReference type="ARBA" id="ARBA00023136"/>
    </source>
</evidence>
<keyword evidence="4 6" id="KW-0472">Membrane</keyword>
<dbReference type="PANTHER" id="PTHR23507:SF1">
    <property type="entry name" value="FI18259P1-RELATED"/>
    <property type="match status" value="1"/>
</dbReference>
<dbReference type="Gene3D" id="1.20.1250.20">
    <property type="entry name" value="MFS general substrate transporter like domains"/>
    <property type="match status" value="1"/>
</dbReference>
<dbReference type="SUPFAM" id="SSF103473">
    <property type="entry name" value="MFS general substrate transporter"/>
    <property type="match status" value="1"/>
</dbReference>
<feature type="transmembrane region" description="Helical" evidence="6">
    <location>
        <begin position="416"/>
        <end position="438"/>
    </location>
</feature>
<evidence type="ECO:0000313" key="7">
    <source>
        <dbReference type="EMBL" id="OXA48722.1"/>
    </source>
</evidence>
<name>A0A226DTB6_FOLCA</name>
<evidence type="ECO:0000256" key="1">
    <source>
        <dbReference type="ARBA" id="ARBA00004141"/>
    </source>
</evidence>